<dbReference type="EC" id="2.7.8.26" evidence="5 19"/>
<dbReference type="GO" id="GO:0009236">
    <property type="term" value="P:cobalamin biosynthetic process"/>
    <property type="evidence" value="ECO:0007669"/>
    <property type="project" value="UniProtKB-UniRule"/>
</dbReference>
<evidence type="ECO:0000256" key="10">
    <source>
        <dbReference type="ARBA" id="ARBA00022692"/>
    </source>
</evidence>
<feature type="transmembrane region" description="Helical" evidence="19">
    <location>
        <begin position="193"/>
        <end position="216"/>
    </location>
</feature>
<proteinExistence type="inferred from homology"/>
<dbReference type="OrthoDB" id="9794626at2"/>
<keyword evidence="9 19" id="KW-0808">Transferase</keyword>
<evidence type="ECO:0000256" key="8">
    <source>
        <dbReference type="ARBA" id="ARBA00022573"/>
    </source>
</evidence>
<evidence type="ECO:0000256" key="3">
    <source>
        <dbReference type="ARBA" id="ARBA00004663"/>
    </source>
</evidence>
<comment type="cofactor">
    <cofactor evidence="1 19">
        <name>Mg(2+)</name>
        <dbReference type="ChEBI" id="CHEBI:18420"/>
    </cofactor>
</comment>
<feature type="transmembrane region" description="Helical" evidence="19">
    <location>
        <begin position="62"/>
        <end position="80"/>
    </location>
</feature>
<dbReference type="GO" id="GO:0051073">
    <property type="term" value="F:adenosylcobinamide-GDP ribazoletransferase activity"/>
    <property type="evidence" value="ECO:0007669"/>
    <property type="project" value="UniProtKB-UniRule"/>
</dbReference>
<organism evidence="20 21">
    <name type="scientific">Methylovorus glucosotrophus (strain SIP3-4)</name>
    <dbReference type="NCBI Taxonomy" id="582744"/>
    <lineage>
        <taxon>Bacteria</taxon>
        <taxon>Pseudomonadati</taxon>
        <taxon>Pseudomonadota</taxon>
        <taxon>Betaproteobacteria</taxon>
        <taxon>Nitrosomonadales</taxon>
        <taxon>Methylophilaceae</taxon>
        <taxon>Methylovorus</taxon>
    </lineage>
</organism>
<evidence type="ECO:0000313" key="21">
    <source>
        <dbReference type="Proteomes" id="UP000002743"/>
    </source>
</evidence>
<evidence type="ECO:0000256" key="18">
    <source>
        <dbReference type="ARBA" id="ARBA00049504"/>
    </source>
</evidence>
<evidence type="ECO:0000256" key="13">
    <source>
        <dbReference type="ARBA" id="ARBA00023136"/>
    </source>
</evidence>
<dbReference type="HOGENOM" id="CLU_057426_1_1_4"/>
<evidence type="ECO:0000256" key="19">
    <source>
        <dbReference type="HAMAP-Rule" id="MF_00719"/>
    </source>
</evidence>
<evidence type="ECO:0000256" key="17">
    <source>
        <dbReference type="ARBA" id="ARBA00048623"/>
    </source>
</evidence>
<reference evidence="20 21" key="2">
    <citation type="journal article" date="2011" name="J. Bacteriol.">
        <title>Genomes of three methylotrophs from a single niche uncover genetic and metabolic divergence of Methylophilaceae.</title>
        <authorList>
            <person name="Lapidus A."/>
            <person name="Clum A."/>
            <person name="Labutti K."/>
            <person name="Kaluzhnaya M.G."/>
            <person name="Lim S."/>
            <person name="Beck D.A."/>
            <person name="Glavina Del Rio T."/>
            <person name="Nolan M."/>
            <person name="Mavromatis K."/>
            <person name="Huntemann M."/>
            <person name="Lucas S."/>
            <person name="Lidstrom M.E."/>
            <person name="Ivanova N."/>
            <person name="Chistoserdova L."/>
        </authorList>
    </citation>
    <scope>NUCLEOTIDE SEQUENCE [LARGE SCALE GENOMIC DNA]</scope>
    <source>
        <strain evidence="20 21">SIP3-4</strain>
    </source>
</reference>
<dbReference type="Pfam" id="PF02654">
    <property type="entry name" value="CobS"/>
    <property type="match status" value="1"/>
</dbReference>
<keyword evidence="10 19" id="KW-0812">Transmembrane</keyword>
<evidence type="ECO:0000256" key="7">
    <source>
        <dbReference type="ARBA" id="ARBA00022475"/>
    </source>
</evidence>
<gene>
    <name evidence="19" type="primary">cobS</name>
    <name evidence="20" type="ordered locus">Msip34_0136</name>
</gene>
<evidence type="ECO:0000313" key="20">
    <source>
        <dbReference type="EMBL" id="ACT49385.1"/>
    </source>
</evidence>
<dbReference type="InterPro" id="IPR003805">
    <property type="entry name" value="CobS"/>
</dbReference>
<reference evidence="21" key="1">
    <citation type="submission" date="2009-07" db="EMBL/GenBank/DDBJ databases">
        <title>Complete sequence of chromosome of Methylovorus sp. SIP3-4.</title>
        <authorList>
            <person name="Lucas S."/>
            <person name="Copeland A."/>
            <person name="Lapidus A."/>
            <person name="Glavina del Rio T."/>
            <person name="Tice H."/>
            <person name="Bruce D."/>
            <person name="Goodwin L."/>
            <person name="Pitluck S."/>
            <person name="Clum A."/>
            <person name="Larimer F."/>
            <person name="Land M."/>
            <person name="Hauser L."/>
            <person name="Kyrpides N."/>
            <person name="Mikhailova N."/>
            <person name="Kayluzhnaya M."/>
            <person name="Chistoserdova L."/>
        </authorList>
    </citation>
    <scope>NUCLEOTIDE SEQUENCE [LARGE SCALE GENOMIC DNA]</scope>
    <source>
        <strain evidence="21">SIP3-4</strain>
    </source>
</reference>
<protein>
    <recommendedName>
        <fullName evidence="6 19">Adenosylcobinamide-GDP ribazoletransferase</fullName>
        <ecNumber evidence="5 19">2.7.8.26</ecNumber>
    </recommendedName>
    <alternativeName>
        <fullName evidence="16 19">Cobalamin synthase</fullName>
    </alternativeName>
    <alternativeName>
        <fullName evidence="15 19">Cobalamin-5'-phosphate synthase</fullName>
    </alternativeName>
</protein>
<evidence type="ECO:0000256" key="12">
    <source>
        <dbReference type="ARBA" id="ARBA00022989"/>
    </source>
</evidence>
<feature type="transmembrane region" description="Helical" evidence="19">
    <location>
        <begin position="100"/>
        <end position="123"/>
    </location>
</feature>
<evidence type="ECO:0000256" key="11">
    <source>
        <dbReference type="ARBA" id="ARBA00022842"/>
    </source>
</evidence>
<dbReference type="NCBIfam" id="TIGR00317">
    <property type="entry name" value="cobS"/>
    <property type="match status" value="1"/>
</dbReference>
<dbReference type="HAMAP" id="MF_00719">
    <property type="entry name" value="CobS"/>
    <property type="match status" value="1"/>
</dbReference>
<evidence type="ECO:0000256" key="6">
    <source>
        <dbReference type="ARBA" id="ARBA00015850"/>
    </source>
</evidence>
<dbReference type="KEGG" id="mei:Msip34_0136"/>
<dbReference type="UniPathway" id="UPA00148">
    <property type="reaction ID" value="UER00238"/>
</dbReference>
<comment type="pathway">
    <text evidence="3 19">Cofactor biosynthesis; adenosylcobalamin biosynthesis; adenosylcobalamin from cob(II)yrinate a,c-diamide: step 7/7.</text>
</comment>
<dbReference type="GO" id="GO:0005886">
    <property type="term" value="C:plasma membrane"/>
    <property type="evidence" value="ECO:0007669"/>
    <property type="project" value="UniProtKB-SubCell"/>
</dbReference>
<keyword evidence="13 19" id="KW-0472">Membrane</keyword>
<comment type="similarity">
    <text evidence="4 19">Belongs to the CobS family.</text>
</comment>
<keyword evidence="19" id="KW-0997">Cell inner membrane</keyword>
<sequence>MKFIHPFLLALGFFSRIPVPSKPDFKPADMAGISAFFPLVGWIIGAGMAAVYIVVHQLLPHGVSIICMLAAGIWLTGALHEDGLADTVDGLGGGLDRERVLTIMHDSRVGSYGVLALGVMLLLKFSTLSAMSSGVMLWAVLAGHSVSRLAGVWLMQTLEYVRPQGKGGGMTQPLGKRALTFAMLTGLLPLLGAAWWIPLWNLPLVLLAVALVWWWFRAVLQRRLGGYTGDCVGAMQQLTEIMFYLGVLACLSQ</sequence>
<evidence type="ECO:0000256" key="1">
    <source>
        <dbReference type="ARBA" id="ARBA00001946"/>
    </source>
</evidence>
<dbReference type="PANTHER" id="PTHR34148">
    <property type="entry name" value="ADENOSYLCOBINAMIDE-GDP RIBAZOLETRANSFERASE"/>
    <property type="match status" value="1"/>
</dbReference>
<dbReference type="RefSeq" id="WP_015829161.1">
    <property type="nucleotide sequence ID" value="NC_012969.1"/>
</dbReference>
<evidence type="ECO:0000256" key="5">
    <source>
        <dbReference type="ARBA" id="ARBA00013200"/>
    </source>
</evidence>
<evidence type="ECO:0000256" key="2">
    <source>
        <dbReference type="ARBA" id="ARBA00004651"/>
    </source>
</evidence>
<keyword evidence="12 19" id="KW-1133">Transmembrane helix</keyword>
<dbReference type="Proteomes" id="UP000002743">
    <property type="component" value="Chromosome"/>
</dbReference>
<keyword evidence="11 19" id="KW-0460">Magnesium</keyword>
<dbReference type="PANTHER" id="PTHR34148:SF1">
    <property type="entry name" value="ADENOSYLCOBINAMIDE-GDP RIBAZOLETRANSFERASE"/>
    <property type="match status" value="1"/>
</dbReference>
<accession>C6X8B5</accession>
<dbReference type="EMBL" id="CP001674">
    <property type="protein sequence ID" value="ACT49385.1"/>
    <property type="molecule type" value="Genomic_DNA"/>
</dbReference>
<keyword evidence="7 19" id="KW-1003">Cell membrane</keyword>
<comment type="function">
    <text evidence="14 19">Joins adenosylcobinamide-GDP and alpha-ribazole to generate adenosylcobalamin (Ado-cobalamin). Also synthesizes adenosylcobalamin 5'-phosphate from adenosylcobinamide-GDP and alpha-ribazole 5'-phosphate.</text>
</comment>
<comment type="catalytic activity">
    <reaction evidence="18 19">
        <text>alpha-ribazole 5'-phosphate + adenosylcob(III)inamide-GDP = adenosylcob(III)alamin 5'-phosphate + GMP + H(+)</text>
        <dbReference type="Rhea" id="RHEA:23560"/>
        <dbReference type="ChEBI" id="CHEBI:15378"/>
        <dbReference type="ChEBI" id="CHEBI:57918"/>
        <dbReference type="ChEBI" id="CHEBI:58115"/>
        <dbReference type="ChEBI" id="CHEBI:60487"/>
        <dbReference type="ChEBI" id="CHEBI:60493"/>
        <dbReference type="EC" id="2.7.8.26"/>
    </reaction>
</comment>
<dbReference type="AlphaFoldDB" id="C6X8B5"/>
<evidence type="ECO:0000256" key="15">
    <source>
        <dbReference type="ARBA" id="ARBA00032605"/>
    </source>
</evidence>
<dbReference type="STRING" id="582744.Msip34_0136"/>
<comment type="catalytic activity">
    <reaction evidence="17 19">
        <text>alpha-ribazole + adenosylcob(III)inamide-GDP = adenosylcob(III)alamin + GMP + H(+)</text>
        <dbReference type="Rhea" id="RHEA:16049"/>
        <dbReference type="ChEBI" id="CHEBI:10329"/>
        <dbReference type="ChEBI" id="CHEBI:15378"/>
        <dbReference type="ChEBI" id="CHEBI:18408"/>
        <dbReference type="ChEBI" id="CHEBI:58115"/>
        <dbReference type="ChEBI" id="CHEBI:60487"/>
        <dbReference type="EC" id="2.7.8.26"/>
    </reaction>
</comment>
<evidence type="ECO:0000256" key="9">
    <source>
        <dbReference type="ARBA" id="ARBA00022679"/>
    </source>
</evidence>
<comment type="subcellular location">
    <subcellularLocation>
        <location evidence="19">Cell inner membrane</location>
        <topology evidence="19">Multi-pass membrane protein</topology>
    </subcellularLocation>
    <subcellularLocation>
        <location evidence="2">Cell membrane</location>
        <topology evidence="2">Multi-pass membrane protein</topology>
    </subcellularLocation>
</comment>
<dbReference type="eggNOG" id="COG0368">
    <property type="taxonomic scope" value="Bacteria"/>
</dbReference>
<evidence type="ECO:0000256" key="4">
    <source>
        <dbReference type="ARBA" id="ARBA00010561"/>
    </source>
</evidence>
<keyword evidence="8 19" id="KW-0169">Cobalamin biosynthesis</keyword>
<dbReference type="GO" id="GO:0008818">
    <property type="term" value="F:cobalamin 5'-phosphate synthase activity"/>
    <property type="evidence" value="ECO:0007669"/>
    <property type="project" value="UniProtKB-UniRule"/>
</dbReference>
<feature type="transmembrane region" description="Helical" evidence="19">
    <location>
        <begin position="31"/>
        <end position="55"/>
    </location>
</feature>
<evidence type="ECO:0000256" key="16">
    <source>
        <dbReference type="ARBA" id="ARBA00032853"/>
    </source>
</evidence>
<feature type="transmembrane region" description="Helical" evidence="19">
    <location>
        <begin position="135"/>
        <end position="155"/>
    </location>
</feature>
<name>C6X8B5_METGS</name>
<evidence type="ECO:0000256" key="14">
    <source>
        <dbReference type="ARBA" id="ARBA00025228"/>
    </source>
</evidence>
<keyword evidence="21" id="KW-1185">Reference proteome</keyword>